<proteinExistence type="predicted"/>
<dbReference type="PANTHER" id="PTHR39068">
    <property type="entry name" value="LARVAL/PUPAL CUTICLE PROTEIN H1C-LIKE PROTEIN-RELATED"/>
    <property type="match status" value="1"/>
</dbReference>
<dbReference type="GO" id="GO:0042302">
    <property type="term" value="F:structural constituent of cuticle"/>
    <property type="evidence" value="ECO:0007669"/>
    <property type="project" value="UniProtKB-KW"/>
</dbReference>
<dbReference type="OrthoDB" id="6630852at2759"/>
<dbReference type="EMBL" id="CVRI01000014">
    <property type="protein sequence ID" value="CRK89778.1"/>
    <property type="molecule type" value="Genomic_DNA"/>
</dbReference>
<evidence type="ECO:0000256" key="2">
    <source>
        <dbReference type="ARBA" id="ARBA00022737"/>
    </source>
</evidence>
<protein>
    <submittedName>
        <fullName evidence="4">CLUMA_CG003445, isoform A</fullName>
    </submittedName>
</protein>
<evidence type="ECO:0000256" key="3">
    <source>
        <dbReference type="SAM" id="SignalP"/>
    </source>
</evidence>
<sequence length="168" mass="17638">MFRFVCLLTVVAVCNAGIANYNGAAVIAPTITSEQQNVLRSYGNLQQVSYNSKTIDTPYSSVSKSDVRVSNPGIAITRAQPVAYVAPAAYHATAYQAAPVVRAQPLAYAARTYQAPAAYQIAQPLAYHAPAAQVVAAAPAAKLLGVAYSPATAVSHMSYSAPLISYAW</sequence>
<dbReference type="InterPro" id="IPR022727">
    <property type="entry name" value="Cuticle_C1"/>
</dbReference>
<dbReference type="Proteomes" id="UP000183832">
    <property type="component" value="Unassembled WGS sequence"/>
</dbReference>
<reference evidence="4 5" key="1">
    <citation type="submission" date="2015-04" db="EMBL/GenBank/DDBJ databases">
        <authorList>
            <person name="Syromyatnikov M.Y."/>
            <person name="Popov V.N."/>
        </authorList>
    </citation>
    <scope>NUCLEOTIDE SEQUENCE [LARGE SCALE GENOMIC DNA]</scope>
</reference>
<evidence type="ECO:0000256" key="1">
    <source>
        <dbReference type="ARBA" id="ARBA00022460"/>
    </source>
</evidence>
<name>A0A1J1HQH0_9DIPT</name>
<organism evidence="4 5">
    <name type="scientific">Clunio marinus</name>
    <dbReference type="NCBI Taxonomy" id="568069"/>
    <lineage>
        <taxon>Eukaryota</taxon>
        <taxon>Metazoa</taxon>
        <taxon>Ecdysozoa</taxon>
        <taxon>Arthropoda</taxon>
        <taxon>Hexapoda</taxon>
        <taxon>Insecta</taxon>
        <taxon>Pterygota</taxon>
        <taxon>Neoptera</taxon>
        <taxon>Endopterygota</taxon>
        <taxon>Diptera</taxon>
        <taxon>Nematocera</taxon>
        <taxon>Chironomoidea</taxon>
        <taxon>Chironomidae</taxon>
        <taxon>Clunio</taxon>
    </lineage>
</organism>
<keyword evidence="3" id="KW-0732">Signal</keyword>
<feature type="chain" id="PRO_5012949843" evidence="3">
    <location>
        <begin position="17"/>
        <end position="168"/>
    </location>
</feature>
<feature type="signal peptide" evidence="3">
    <location>
        <begin position="1"/>
        <end position="16"/>
    </location>
</feature>
<keyword evidence="2" id="KW-0677">Repeat</keyword>
<dbReference type="STRING" id="568069.A0A1J1HQH0"/>
<keyword evidence="1" id="KW-0193">Cuticle</keyword>
<keyword evidence="5" id="KW-1185">Reference proteome</keyword>
<evidence type="ECO:0000313" key="4">
    <source>
        <dbReference type="EMBL" id="CRK89778.1"/>
    </source>
</evidence>
<dbReference type="PANTHER" id="PTHR39068:SF5">
    <property type="entry name" value="PUPAL CUTICLE PROTEIN C1B-LIKE PROTEIN"/>
    <property type="match status" value="1"/>
</dbReference>
<accession>A0A1J1HQH0</accession>
<gene>
    <name evidence="4" type="ORF">CLUMA_CG003445</name>
</gene>
<evidence type="ECO:0000313" key="5">
    <source>
        <dbReference type="Proteomes" id="UP000183832"/>
    </source>
</evidence>
<dbReference type="Pfam" id="PF11018">
    <property type="entry name" value="Cuticle_3"/>
    <property type="match status" value="1"/>
</dbReference>
<dbReference type="AlphaFoldDB" id="A0A1J1HQH0"/>